<keyword evidence="2" id="KW-0472">Membrane</keyword>
<feature type="compositionally biased region" description="Basic and acidic residues" evidence="1">
    <location>
        <begin position="8"/>
        <end position="18"/>
    </location>
</feature>
<proteinExistence type="predicted"/>
<feature type="domain" description="DUF6594" evidence="3">
    <location>
        <begin position="38"/>
        <end position="323"/>
    </location>
</feature>
<protein>
    <recommendedName>
        <fullName evidence="3">DUF6594 domain-containing protein</fullName>
    </recommendedName>
</protein>
<evidence type="ECO:0000313" key="4">
    <source>
        <dbReference type="EMBL" id="ROW07152.1"/>
    </source>
</evidence>
<dbReference type="Proteomes" id="UP000285146">
    <property type="component" value="Unassembled WGS sequence"/>
</dbReference>
<evidence type="ECO:0000313" key="5">
    <source>
        <dbReference type="Proteomes" id="UP000285146"/>
    </source>
</evidence>
<feature type="region of interest" description="Disordered" evidence="1">
    <location>
        <begin position="1"/>
        <end position="34"/>
    </location>
</feature>
<dbReference type="PANTHER" id="PTHR34502">
    <property type="entry name" value="DUF6594 DOMAIN-CONTAINING PROTEIN-RELATED"/>
    <property type="match status" value="1"/>
</dbReference>
<dbReference type="OrthoDB" id="5342093at2759"/>
<keyword evidence="2" id="KW-0812">Transmembrane</keyword>
<organism evidence="4 5">
    <name type="scientific">Cytospora leucostoma</name>
    <dbReference type="NCBI Taxonomy" id="1230097"/>
    <lineage>
        <taxon>Eukaryota</taxon>
        <taxon>Fungi</taxon>
        <taxon>Dikarya</taxon>
        <taxon>Ascomycota</taxon>
        <taxon>Pezizomycotina</taxon>
        <taxon>Sordariomycetes</taxon>
        <taxon>Sordariomycetidae</taxon>
        <taxon>Diaporthales</taxon>
        <taxon>Cytosporaceae</taxon>
        <taxon>Cytospora</taxon>
    </lineage>
</organism>
<dbReference type="STRING" id="1230097.A0A423WUD2"/>
<gene>
    <name evidence="4" type="ORF">VPNG_07327</name>
</gene>
<sequence length="332" mass="37830">MQQSPGADAEKPWEEGSEYRQQADIQDKDEKAPPTRGYAHLAEFMTKTHHGMMRRFRDLSTLNLLYLQAELYQLKYELDRETAKDMSCPVSDERRNWDYHWRLLATSGLRTDGKRWKIWLRLRAKLYEYQEAIGRHSNIASIAGPTNDQRRVLAKIVGRDSISNGTFAFFSPELMGLEPEVYREEFLDDLVLLEAAVEENDPLERFGVRSVLRLFRALGGCKMKLIQQEDIESGLGGNLTIVDGKVYQYSKRTYSAANRIIGAMSSAVVPMASILTLYAIRNPNVRVGLVCVFALVFCLLLSLLTKARRIEIFAATAAFMSVQLVFISQDND</sequence>
<reference evidence="4 5" key="1">
    <citation type="submission" date="2015-09" db="EMBL/GenBank/DDBJ databases">
        <title>Host preference determinants of Valsa canker pathogens revealed by comparative genomics.</title>
        <authorList>
            <person name="Yin Z."/>
            <person name="Huang L."/>
        </authorList>
    </citation>
    <scope>NUCLEOTIDE SEQUENCE [LARGE SCALE GENOMIC DNA]</scope>
    <source>
        <strain evidence="4 5">SXYLt</strain>
    </source>
</reference>
<dbReference type="InParanoid" id="A0A423WUD2"/>
<feature type="transmembrane region" description="Helical" evidence="2">
    <location>
        <begin position="312"/>
        <end position="329"/>
    </location>
</feature>
<evidence type="ECO:0000256" key="2">
    <source>
        <dbReference type="SAM" id="Phobius"/>
    </source>
</evidence>
<accession>A0A423WUD2</accession>
<evidence type="ECO:0000256" key="1">
    <source>
        <dbReference type="SAM" id="MobiDB-lite"/>
    </source>
</evidence>
<dbReference type="InterPro" id="IPR046529">
    <property type="entry name" value="DUF6594"/>
</dbReference>
<name>A0A423WUD2_9PEZI</name>
<evidence type="ECO:0000259" key="3">
    <source>
        <dbReference type="Pfam" id="PF20237"/>
    </source>
</evidence>
<dbReference type="AlphaFoldDB" id="A0A423WUD2"/>
<dbReference type="EMBL" id="LKEB01000039">
    <property type="protein sequence ID" value="ROW07152.1"/>
    <property type="molecule type" value="Genomic_DNA"/>
</dbReference>
<keyword evidence="2" id="KW-1133">Transmembrane helix</keyword>
<feature type="transmembrane region" description="Helical" evidence="2">
    <location>
        <begin position="286"/>
        <end position="305"/>
    </location>
</feature>
<feature type="transmembrane region" description="Helical" evidence="2">
    <location>
        <begin position="260"/>
        <end position="280"/>
    </location>
</feature>
<dbReference type="Pfam" id="PF20237">
    <property type="entry name" value="DUF6594"/>
    <property type="match status" value="1"/>
</dbReference>
<comment type="caution">
    <text evidence="4">The sequence shown here is derived from an EMBL/GenBank/DDBJ whole genome shotgun (WGS) entry which is preliminary data.</text>
</comment>
<dbReference type="PANTHER" id="PTHR34502:SF5">
    <property type="entry name" value="DUF6594 DOMAIN-CONTAINING PROTEIN"/>
    <property type="match status" value="1"/>
</dbReference>
<keyword evidence="5" id="KW-1185">Reference proteome</keyword>